<organism evidence="8 9">
    <name type="scientific">Multifurca ochricompacta</name>
    <dbReference type="NCBI Taxonomy" id="376703"/>
    <lineage>
        <taxon>Eukaryota</taxon>
        <taxon>Fungi</taxon>
        <taxon>Dikarya</taxon>
        <taxon>Basidiomycota</taxon>
        <taxon>Agaricomycotina</taxon>
        <taxon>Agaricomycetes</taxon>
        <taxon>Russulales</taxon>
        <taxon>Russulaceae</taxon>
        <taxon>Multifurca</taxon>
    </lineage>
</organism>
<dbReference type="HAMAP" id="MF_00320">
    <property type="entry name" value="RNApol_arch_Rpo3"/>
    <property type="match status" value="1"/>
</dbReference>
<dbReference type="Pfam" id="PF01000">
    <property type="entry name" value="RNA_pol_A_bac"/>
    <property type="match status" value="1"/>
</dbReference>
<dbReference type="Gene3D" id="2.170.120.12">
    <property type="entry name" value="DNA-directed RNA polymerase, insert domain"/>
    <property type="match status" value="1"/>
</dbReference>
<dbReference type="SMART" id="SM00662">
    <property type="entry name" value="RPOLD"/>
    <property type="match status" value="1"/>
</dbReference>
<comment type="similarity">
    <text evidence="6">Belongs to the archaeal Rpo3/eukaryotic RPB3 RNA polymerase subunit family.</text>
</comment>
<dbReference type="InterPro" id="IPR036603">
    <property type="entry name" value="RBP11-like"/>
</dbReference>
<dbReference type="SUPFAM" id="SSF56553">
    <property type="entry name" value="Insert subdomain of RNA polymerase alpha subunit"/>
    <property type="match status" value="1"/>
</dbReference>
<sequence>MIMAQVSTSTSTTEQSSFNPRVHVGLLEERVTNVSSTDFPGHYPDEDYSWNLKEFKKKLQVKIQKLSTRSIEFDLVGIDASIANALRRILIAEVPTIAIEYVYVWNNTSVMVDEVFSHRLGLIPLNVDPALLEVKESSSDQATDRNTIVFKLHVECTRNTVAPRNSTDPAVLYNNSEVLAGNLEWVSQGEQSEVFAARPPAPTIPETVLVKLRPGQGIEMEMHAVKGVGKDHAKFSPVATASYRLLPHIILDEANPVPPHLATRFRDCFSPGVIKVDLRTKKVSVDKRGVRGETMSREVLRHPDLAEYVKLARVRDHFIFNIESEGPYEPQRLPLEAIRVMREKLSALKSATEMLRAQGNSDGDVQMTDT</sequence>
<dbReference type="GO" id="GO:0055029">
    <property type="term" value="C:nuclear DNA-directed RNA polymerase complex"/>
    <property type="evidence" value="ECO:0007669"/>
    <property type="project" value="UniProtKB-ARBA"/>
</dbReference>
<dbReference type="InterPro" id="IPR011263">
    <property type="entry name" value="DNA-dir_RNA_pol_RpoA/D/Rpb3"/>
</dbReference>
<evidence type="ECO:0000256" key="3">
    <source>
        <dbReference type="ARBA" id="ARBA00022478"/>
    </source>
</evidence>
<dbReference type="CDD" id="cd07032">
    <property type="entry name" value="RNAP_I_II_AC40"/>
    <property type="match status" value="1"/>
</dbReference>
<dbReference type="GO" id="GO:0003899">
    <property type="term" value="F:DNA-directed RNA polymerase activity"/>
    <property type="evidence" value="ECO:0007669"/>
    <property type="project" value="InterPro"/>
</dbReference>
<dbReference type="InterPro" id="IPR033901">
    <property type="entry name" value="RNAPI/III_AC40"/>
</dbReference>
<dbReference type="GO" id="GO:0005666">
    <property type="term" value="C:RNA polymerase III complex"/>
    <property type="evidence" value="ECO:0007669"/>
    <property type="project" value="TreeGrafter"/>
</dbReference>
<dbReference type="Pfam" id="PF01193">
    <property type="entry name" value="RNA_pol_L"/>
    <property type="match status" value="1"/>
</dbReference>
<keyword evidence="5" id="KW-0539">Nucleus</keyword>
<dbReference type="Proteomes" id="UP001203297">
    <property type="component" value="Unassembled WGS sequence"/>
</dbReference>
<name>A0AAD4MH85_9AGAM</name>
<evidence type="ECO:0000256" key="1">
    <source>
        <dbReference type="ARBA" id="ARBA00004123"/>
    </source>
</evidence>
<dbReference type="PANTHER" id="PTHR11800:SF13">
    <property type="entry name" value="DNA-DIRECTED RNA POLYMERASES I AND III SUBUNIT RPAC1"/>
    <property type="match status" value="1"/>
</dbReference>
<dbReference type="FunFam" id="2.170.120.12:FF:000003">
    <property type="entry name" value="Dna-directed rna polymerases i and iii subunit"/>
    <property type="match status" value="1"/>
</dbReference>
<dbReference type="AlphaFoldDB" id="A0AAD4MH85"/>
<evidence type="ECO:0000313" key="8">
    <source>
        <dbReference type="EMBL" id="KAI0308332.1"/>
    </source>
</evidence>
<dbReference type="Gene3D" id="3.30.1360.10">
    <property type="entry name" value="RNA polymerase, RBP11-like subunit"/>
    <property type="match status" value="1"/>
</dbReference>
<dbReference type="InterPro" id="IPR022842">
    <property type="entry name" value="RNAP_Rpo3/Rpb3/RPAC1"/>
</dbReference>
<comment type="subcellular location">
    <subcellularLocation>
        <location evidence="1">Nucleus</location>
    </subcellularLocation>
</comment>
<evidence type="ECO:0000313" key="9">
    <source>
        <dbReference type="Proteomes" id="UP001203297"/>
    </source>
</evidence>
<dbReference type="SUPFAM" id="SSF55257">
    <property type="entry name" value="RBP11-like subunits of RNA polymerase"/>
    <property type="match status" value="1"/>
</dbReference>
<proteinExistence type="inferred from homology"/>
<keyword evidence="3 8" id="KW-0240">DNA-directed RNA polymerase</keyword>
<comment type="caution">
    <text evidence="8">The sequence shown here is derived from an EMBL/GenBank/DDBJ whole genome shotgun (WGS) entry which is preliminary data.</text>
</comment>
<dbReference type="PANTHER" id="PTHR11800">
    <property type="entry name" value="DNA-DIRECTED RNA POLYMERASE"/>
    <property type="match status" value="1"/>
</dbReference>
<dbReference type="NCBIfam" id="NF001988">
    <property type="entry name" value="PRK00783.1"/>
    <property type="match status" value="1"/>
</dbReference>
<protein>
    <recommendedName>
        <fullName evidence="2">DNA-directed RNA polymerases I and III subunit RPAC1</fullName>
    </recommendedName>
</protein>
<accession>A0AAD4MH85</accession>
<dbReference type="GO" id="GO:0005736">
    <property type="term" value="C:RNA polymerase I complex"/>
    <property type="evidence" value="ECO:0007669"/>
    <property type="project" value="TreeGrafter"/>
</dbReference>
<keyword evidence="9" id="KW-1185">Reference proteome</keyword>
<evidence type="ECO:0000259" key="7">
    <source>
        <dbReference type="SMART" id="SM00662"/>
    </source>
</evidence>
<dbReference type="InterPro" id="IPR050518">
    <property type="entry name" value="Rpo3/RPB3_RNA_Pol_subunit"/>
</dbReference>
<reference evidence="8" key="1">
    <citation type="journal article" date="2022" name="New Phytol.">
        <title>Evolutionary transition to the ectomycorrhizal habit in the genomes of a hyperdiverse lineage of mushroom-forming fungi.</title>
        <authorList>
            <person name="Looney B."/>
            <person name="Miyauchi S."/>
            <person name="Morin E."/>
            <person name="Drula E."/>
            <person name="Courty P.E."/>
            <person name="Kohler A."/>
            <person name="Kuo A."/>
            <person name="LaButti K."/>
            <person name="Pangilinan J."/>
            <person name="Lipzen A."/>
            <person name="Riley R."/>
            <person name="Andreopoulos W."/>
            <person name="He G."/>
            <person name="Johnson J."/>
            <person name="Nolan M."/>
            <person name="Tritt A."/>
            <person name="Barry K.W."/>
            <person name="Grigoriev I.V."/>
            <person name="Nagy L.G."/>
            <person name="Hibbett D."/>
            <person name="Henrissat B."/>
            <person name="Matheny P.B."/>
            <person name="Labbe J."/>
            <person name="Martin F.M."/>
        </authorList>
    </citation>
    <scope>NUCLEOTIDE SEQUENCE</scope>
    <source>
        <strain evidence="8">BPL690</strain>
    </source>
</reference>
<dbReference type="GO" id="GO:0046983">
    <property type="term" value="F:protein dimerization activity"/>
    <property type="evidence" value="ECO:0007669"/>
    <property type="project" value="InterPro"/>
</dbReference>
<evidence type="ECO:0000256" key="4">
    <source>
        <dbReference type="ARBA" id="ARBA00023163"/>
    </source>
</evidence>
<dbReference type="InterPro" id="IPR036643">
    <property type="entry name" value="RNApol_insert_sf"/>
</dbReference>
<gene>
    <name evidence="8" type="ORF">B0F90DRAFT_159273</name>
</gene>
<keyword evidence="4" id="KW-0804">Transcription</keyword>
<dbReference type="GO" id="GO:0006351">
    <property type="term" value="P:DNA-templated transcription"/>
    <property type="evidence" value="ECO:0007669"/>
    <property type="project" value="InterPro"/>
</dbReference>
<dbReference type="EMBL" id="WTXG01000001">
    <property type="protein sequence ID" value="KAI0308332.1"/>
    <property type="molecule type" value="Genomic_DNA"/>
</dbReference>
<evidence type="ECO:0000256" key="2">
    <source>
        <dbReference type="ARBA" id="ARBA00022083"/>
    </source>
</evidence>
<feature type="domain" description="DNA-directed RNA polymerase RpoA/D/Rpb3-type" evidence="7">
    <location>
        <begin position="70"/>
        <end position="351"/>
    </location>
</feature>
<evidence type="ECO:0000256" key="6">
    <source>
        <dbReference type="ARBA" id="ARBA00025804"/>
    </source>
</evidence>
<evidence type="ECO:0000256" key="5">
    <source>
        <dbReference type="ARBA" id="ARBA00023242"/>
    </source>
</evidence>
<dbReference type="InterPro" id="IPR011262">
    <property type="entry name" value="DNA-dir_RNA_pol_insert"/>
</dbReference>